<dbReference type="Proteomes" id="UP000013026">
    <property type="component" value="Chromosome"/>
</dbReference>
<dbReference type="AlphaFoldDB" id="D3PMJ5"/>
<gene>
    <name evidence="4" type="ordered locus">Mrub_2551</name>
    <name evidence="5" type="ORF">K649_09785</name>
</gene>
<dbReference type="SUPFAM" id="SSF56529">
    <property type="entry name" value="FAH"/>
    <property type="match status" value="1"/>
</dbReference>
<keyword evidence="5" id="KW-0378">Hydrolase</keyword>
<dbReference type="KEGG" id="mrb:Mrub_2551"/>
<evidence type="ECO:0000259" key="3">
    <source>
        <dbReference type="Pfam" id="PF01557"/>
    </source>
</evidence>
<dbReference type="InterPro" id="IPR051121">
    <property type="entry name" value="FAH"/>
</dbReference>
<dbReference type="GO" id="GO:0046872">
    <property type="term" value="F:metal ion binding"/>
    <property type="evidence" value="ECO:0007669"/>
    <property type="project" value="UniProtKB-KW"/>
</dbReference>
<dbReference type="Gene3D" id="3.90.850.10">
    <property type="entry name" value="Fumarylacetoacetase-like, C-terminal domain"/>
    <property type="match status" value="1"/>
</dbReference>
<evidence type="ECO:0000313" key="6">
    <source>
        <dbReference type="Proteomes" id="UP000006655"/>
    </source>
</evidence>
<comment type="similarity">
    <text evidence="1">Belongs to the FAH family.</text>
</comment>
<evidence type="ECO:0000256" key="2">
    <source>
        <dbReference type="ARBA" id="ARBA00022723"/>
    </source>
</evidence>
<dbReference type="PANTHER" id="PTHR42796:SF4">
    <property type="entry name" value="FUMARYLACETOACETATE HYDROLASE DOMAIN-CONTAINING PROTEIN 2A"/>
    <property type="match status" value="1"/>
</dbReference>
<dbReference type="EMBL" id="CP005385">
    <property type="protein sequence ID" value="AGK05249.1"/>
    <property type="molecule type" value="Genomic_DNA"/>
</dbReference>
<dbReference type="InterPro" id="IPR036663">
    <property type="entry name" value="Fumarylacetoacetase_C_sf"/>
</dbReference>
<dbReference type="PANTHER" id="PTHR42796">
    <property type="entry name" value="FUMARYLACETOACETATE HYDROLASE DOMAIN-CONTAINING PROTEIN 2A-RELATED"/>
    <property type="match status" value="1"/>
</dbReference>
<evidence type="ECO:0000313" key="5">
    <source>
        <dbReference type="EMBL" id="AGK05249.1"/>
    </source>
</evidence>
<keyword evidence="6" id="KW-1185">Reference proteome</keyword>
<dbReference type="RefSeq" id="WP_013014799.1">
    <property type="nucleotide sequence ID" value="NC_013946.1"/>
</dbReference>
<proteinExistence type="inferred from homology"/>
<dbReference type="Pfam" id="PF01557">
    <property type="entry name" value="FAA_hydrolase"/>
    <property type="match status" value="1"/>
</dbReference>
<organism evidence="5 7">
    <name type="scientific">Meiothermus ruber (strain ATCC 35948 / DSM 1279 / VKM B-1258 / 21)</name>
    <name type="common">Thermus ruber</name>
    <dbReference type="NCBI Taxonomy" id="504728"/>
    <lineage>
        <taxon>Bacteria</taxon>
        <taxon>Thermotogati</taxon>
        <taxon>Deinococcota</taxon>
        <taxon>Deinococci</taxon>
        <taxon>Thermales</taxon>
        <taxon>Thermaceae</taxon>
        <taxon>Meiothermus</taxon>
    </lineage>
</organism>
<protein>
    <submittedName>
        <fullName evidence="5">Fumarylacetoacetate (FAA) hydrolase</fullName>
    </submittedName>
</protein>
<dbReference type="GO" id="GO:0016787">
    <property type="term" value="F:hydrolase activity"/>
    <property type="evidence" value="ECO:0007669"/>
    <property type="project" value="UniProtKB-KW"/>
</dbReference>
<dbReference type="OrthoDB" id="9805307at2"/>
<evidence type="ECO:0000313" key="7">
    <source>
        <dbReference type="Proteomes" id="UP000013026"/>
    </source>
</evidence>
<dbReference type="InterPro" id="IPR011234">
    <property type="entry name" value="Fumarylacetoacetase-like_C"/>
</dbReference>
<reference evidence="5 7" key="3">
    <citation type="submission" date="2013-04" db="EMBL/GenBank/DDBJ databases">
        <authorList>
            <person name="Chin J."/>
            <person name="Alexander D.H."/>
            <person name="Marks P."/>
            <person name="Korlach J."/>
            <person name="Clum A."/>
            <person name="Copeland A."/>
        </authorList>
    </citation>
    <scope>NUCLEOTIDE SEQUENCE [LARGE SCALE GENOMIC DNA]</scope>
    <source>
        <strain evidence="7">ATCC 35948 / DSM 1279 / VKM B-1258 / 21</strain>
        <strain evidence="5">DSM 1279</strain>
    </source>
</reference>
<accession>D3PMJ5</accession>
<reference evidence="5" key="2">
    <citation type="submission" date="2013-04" db="EMBL/GenBank/DDBJ databases">
        <title>Non-Hybrid, Finished Microbial Genome Assemblies from Long-Read SMRT Sequencing Data.</title>
        <authorList>
            <person name="Klammer A."/>
            <person name="Drake J."/>
            <person name="Heiner C."/>
            <person name="Clum A."/>
            <person name="Copeland A."/>
            <person name="Huddleston J."/>
            <person name="Eichler E."/>
            <person name="Turner S.W."/>
        </authorList>
    </citation>
    <scope>NUCLEOTIDE SEQUENCE</scope>
    <source>
        <strain evidence="5">DSM 1279</strain>
    </source>
</reference>
<keyword evidence="2" id="KW-0479">Metal-binding</keyword>
<dbReference type="PATRIC" id="fig|504728.9.peg.2017"/>
<feature type="domain" description="Fumarylacetoacetase-like C-terminal" evidence="3">
    <location>
        <begin position="96"/>
        <end position="329"/>
    </location>
</feature>
<sequence>MKPFHLGTFSAGGGPAFAGVVIEGQVIAAAALAPLCARLGYELRQPEQVLGLLEDWPRNFAALAAAVEAIRNGQATGLPFIAESQLQVLPPVLPRQIFCSGANYKKHVVDLIVAQGGPHLEGKTPEERRVWGVQRMDERAQRGKPFVFTKLPSSIIGPFDPITLPPEIQQADWELELGVIMGRPARRVPRAAALEYVAGYVVVNDITARELVYRPDIPEMGMDWLISKSAPGFLPVGPYLTPAAFVPDPQSLTVTLKLNGQVMQHESTADMIFGVAHLIEYISAYVQLWPGDLICTGSPAGNGMHYNRFLREGDVLEGSIDGLGTQRNRCQLETLSPAAFGRGVRV</sequence>
<evidence type="ECO:0000313" key="4">
    <source>
        <dbReference type="EMBL" id="ADD29301.1"/>
    </source>
</evidence>
<dbReference type="STRING" id="504728.K649_09785"/>
<dbReference type="EMBL" id="CP001743">
    <property type="protein sequence ID" value="ADD29301.1"/>
    <property type="molecule type" value="Genomic_DNA"/>
</dbReference>
<evidence type="ECO:0000256" key="1">
    <source>
        <dbReference type="ARBA" id="ARBA00010211"/>
    </source>
</evidence>
<dbReference type="eggNOG" id="COG0179">
    <property type="taxonomic scope" value="Bacteria"/>
</dbReference>
<dbReference type="Proteomes" id="UP000006655">
    <property type="component" value="Chromosome"/>
</dbReference>
<dbReference type="GO" id="GO:0044281">
    <property type="term" value="P:small molecule metabolic process"/>
    <property type="evidence" value="ECO:0007669"/>
    <property type="project" value="UniProtKB-ARBA"/>
</dbReference>
<name>D3PMJ5_MEIRD</name>
<reference evidence="4 6" key="1">
    <citation type="journal article" date="2010" name="Stand. Genomic Sci.">
        <title>Complete genome sequence of Meiothermus ruber type strain (21).</title>
        <authorList>
            <person name="Tindall B.J."/>
            <person name="Sikorski J."/>
            <person name="Lucas S."/>
            <person name="Goltsman E."/>
            <person name="Copeland A."/>
            <person name="Glavina Del Rio T."/>
            <person name="Nolan M."/>
            <person name="Tice H."/>
            <person name="Cheng J.F."/>
            <person name="Han C."/>
            <person name="Pitluck S."/>
            <person name="Liolios K."/>
            <person name="Ivanova N."/>
            <person name="Mavromatis K."/>
            <person name="Ovchinnikova G."/>
            <person name="Pati A."/>
            <person name="Fahnrich R."/>
            <person name="Goodwin L."/>
            <person name="Chen A."/>
            <person name="Palaniappan K."/>
            <person name="Land M."/>
            <person name="Hauser L."/>
            <person name="Chang Y.J."/>
            <person name="Jeffries C.D."/>
            <person name="Rohde M."/>
            <person name="Goker M."/>
            <person name="Woyke T."/>
            <person name="Bristow J."/>
            <person name="Eisen J.A."/>
            <person name="Markowitz V."/>
            <person name="Hugenholtz P."/>
            <person name="Kyrpides N.C."/>
            <person name="Klenk H.P."/>
            <person name="Lapidus A."/>
        </authorList>
    </citation>
    <scope>NUCLEOTIDE SEQUENCE [LARGE SCALE GENOMIC DNA]</scope>
    <source>
        <strain evidence="6">ATCC 35948 / DSM 1279 / VKM B-1258 / 21</strain>
        <strain evidence="4">DSM 1279</strain>
    </source>
</reference>
<dbReference type="KEGG" id="mre:K649_09785"/>